<gene>
    <name evidence="1" type="ORF">JG687_00018272</name>
</gene>
<proteinExistence type="predicted"/>
<accession>A0A8T1TPY6</accession>
<dbReference type="Proteomes" id="UP000688947">
    <property type="component" value="Unassembled WGS sequence"/>
</dbReference>
<name>A0A8T1TPY6_9STRA</name>
<protein>
    <submittedName>
        <fullName evidence="1">Uncharacterized protein</fullName>
    </submittedName>
</protein>
<dbReference type="EMBL" id="JAENGZ010002438">
    <property type="protein sequence ID" value="KAG6943741.1"/>
    <property type="molecule type" value="Genomic_DNA"/>
</dbReference>
<organism evidence="1 2">
    <name type="scientific">Phytophthora cactorum</name>
    <dbReference type="NCBI Taxonomy" id="29920"/>
    <lineage>
        <taxon>Eukaryota</taxon>
        <taxon>Sar</taxon>
        <taxon>Stramenopiles</taxon>
        <taxon>Oomycota</taxon>
        <taxon>Peronosporomycetes</taxon>
        <taxon>Peronosporales</taxon>
        <taxon>Peronosporaceae</taxon>
        <taxon>Phytophthora</taxon>
    </lineage>
</organism>
<evidence type="ECO:0000313" key="2">
    <source>
        <dbReference type="Proteomes" id="UP000688947"/>
    </source>
</evidence>
<comment type="caution">
    <text evidence="1">The sequence shown here is derived from an EMBL/GenBank/DDBJ whole genome shotgun (WGS) entry which is preliminary data.</text>
</comment>
<dbReference type="AlphaFoldDB" id="A0A8T1TPY6"/>
<reference evidence="1" key="1">
    <citation type="submission" date="2021-01" db="EMBL/GenBank/DDBJ databases">
        <title>Phytophthora aleatoria, a newly-described species from Pinus radiata is distinct from Phytophthora cactorum isolates based on comparative genomics.</title>
        <authorList>
            <person name="Mcdougal R."/>
            <person name="Panda P."/>
            <person name="Williams N."/>
            <person name="Studholme D.J."/>
        </authorList>
    </citation>
    <scope>NUCLEOTIDE SEQUENCE</scope>
    <source>
        <strain evidence="1">NZFS 3830</strain>
    </source>
</reference>
<sequence length="76" mass="9054">MLCTKLNHPTLEELRRESPRRQLEFPKGFVSNCMEVMVVWFAEYQCSTLPITGTHRSTDYQSTEKIVRFPLRYDKN</sequence>
<evidence type="ECO:0000313" key="1">
    <source>
        <dbReference type="EMBL" id="KAG6943741.1"/>
    </source>
</evidence>